<name>A0ABC9QU77_BACMY</name>
<protein>
    <recommendedName>
        <fullName evidence="3">DUF2642 domain-containing protein</fullName>
    </recommendedName>
</protein>
<organism evidence="1 2">
    <name type="scientific">Bacillus mycoides</name>
    <dbReference type="NCBI Taxonomy" id="1405"/>
    <lineage>
        <taxon>Bacteria</taxon>
        <taxon>Bacillati</taxon>
        <taxon>Bacillota</taxon>
        <taxon>Bacilli</taxon>
        <taxon>Bacillales</taxon>
        <taxon>Bacillaceae</taxon>
        <taxon>Bacillus</taxon>
        <taxon>Bacillus cereus group</taxon>
    </lineage>
</organism>
<evidence type="ECO:0000313" key="1">
    <source>
        <dbReference type="EMBL" id="EJR28746.1"/>
    </source>
</evidence>
<proteinExistence type="predicted"/>
<sequence>MTSEQHTYHITFYLSDGKEVSGIITRNEDIATRLKKLQTIIENKKTIFISDLGVLMKTKHIIHVKIVEVEVKQEQSNA</sequence>
<dbReference type="RefSeq" id="WP_002170122.1">
    <property type="nucleotide sequence ID" value="NZ_JH792257.1"/>
</dbReference>
<gene>
    <name evidence="1" type="ORF">III_06083</name>
</gene>
<evidence type="ECO:0000313" key="2">
    <source>
        <dbReference type="Proteomes" id="UP000006976"/>
    </source>
</evidence>
<comment type="caution">
    <text evidence="1">The sequence shown here is derived from an EMBL/GenBank/DDBJ whole genome shotgun (WGS) entry which is preliminary data.</text>
</comment>
<dbReference type="EMBL" id="AHEV01000060">
    <property type="protein sequence ID" value="EJR28746.1"/>
    <property type="molecule type" value="Genomic_DNA"/>
</dbReference>
<dbReference type="Proteomes" id="UP000006976">
    <property type="component" value="Unassembled WGS sequence"/>
</dbReference>
<accession>A0ABC9QU77</accession>
<reference evidence="1 2" key="1">
    <citation type="submission" date="2012-04" db="EMBL/GenBank/DDBJ databases">
        <title>The Genome Sequence of Bacillus cereus VD078.</title>
        <authorList>
            <consortium name="The Broad Institute Genome Sequencing Platform"/>
            <consortium name="The Broad Institute Genome Sequencing Center for Infectious Disease"/>
            <person name="Feldgarden M."/>
            <person name="Van der Auwera G.A."/>
            <person name="Mahillon J."/>
            <person name="Duprez V."/>
            <person name="Timmery S."/>
            <person name="Mattelet C."/>
            <person name="Dierick K."/>
            <person name="Sun M."/>
            <person name="Yu Z."/>
            <person name="Zhu L."/>
            <person name="Hu X."/>
            <person name="Shank E.B."/>
            <person name="Swiecicka I."/>
            <person name="Hansen B.M."/>
            <person name="Andrup L."/>
            <person name="Young S.K."/>
            <person name="Zeng Q."/>
            <person name="Gargeya S."/>
            <person name="Fitzgerald M."/>
            <person name="Haas B."/>
            <person name="Abouelleil A."/>
            <person name="Alvarado L."/>
            <person name="Arachchi H.M."/>
            <person name="Berlin A."/>
            <person name="Chapman S.B."/>
            <person name="Goldberg J."/>
            <person name="Griggs A."/>
            <person name="Gujja S."/>
            <person name="Hansen M."/>
            <person name="Howarth C."/>
            <person name="Imamovic A."/>
            <person name="Larimer J."/>
            <person name="McCowen C."/>
            <person name="Montmayeur A."/>
            <person name="Murphy C."/>
            <person name="Neiman D."/>
            <person name="Pearson M."/>
            <person name="Priest M."/>
            <person name="Roberts A."/>
            <person name="Saif S."/>
            <person name="Shea T."/>
            <person name="Sisk P."/>
            <person name="Sykes S."/>
            <person name="Wortman J."/>
            <person name="Nusbaum C."/>
            <person name="Birren B."/>
        </authorList>
    </citation>
    <scope>NUCLEOTIDE SEQUENCE [LARGE SCALE GENOMIC DNA]</scope>
    <source>
        <strain evidence="1 2">VD078</strain>
    </source>
</reference>
<dbReference type="AlphaFoldDB" id="A0ABC9QU77"/>
<evidence type="ECO:0008006" key="3">
    <source>
        <dbReference type="Google" id="ProtNLM"/>
    </source>
</evidence>